<evidence type="ECO:0000256" key="4">
    <source>
        <dbReference type="ARBA" id="ARBA00023136"/>
    </source>
</evidence>
<keyword evidence="4" id="KW-0472">Membrane</keyword>
<organism evidence="6 7">
    <name type="scientific">Vibrio hepatarius</name>
    <dbReference type="NCBI Taxonomy" id="171383"/>
    <lineage>
        <taxon>Bacteria</taxon>
        <taxon>Pseudomonadati</taxon>
        <taxon>Pseudomonadota</taxon>
        <taxon>Gammaproteobacteria</taxon>
        <taxon>Vibrionales</taxon>
        <taxon>Vibrionaceae</taxon>
        <taxon>Vibrio</taxon>
        <taxon>Vibrio oreintalis group</taxon>
    </lineage>
</organism>
<comment type="caution">
    <text evidence="6">The sequence shown here is derived from an EMBL/GenBank/DDBJ whole genome shotgun (WGS) entry which is preliminary data.</text>
</comment>
<evidence type="ECO:0000313" key="7">
    <source>
        <dbReference type="Proteomes" id="UP000037530"/>
    </source>
</evidence>
<proteinExistence type="predicted"/>
<evidence type="ECO:0000256" key="1">
    <source>
        <dbReference type="ARBA" id="ARBA00004167"/>
    </source>
</evidence>
<dbReference type="AlphaFoldDB" id="A0A0M0HVS7"/>
<keyword evidence="2" id="KW-0812">Transmembrane</keyword>
<comment type="subcellular location">
    <subcellularLocation>
        <location evidence="1">Membrane</location>
        <topology evidence="1">Single-pass membrane protein</topology>
    </subcellularLocation>
</comment>
<dbReference type="Proteomes" id="UP000037530">
    <property type="component" value="Unassembled WGS sequence"/>
</dbReference>
<evidence type="ECO:0000256" key="2">
    <source>
        <dbReference type="ARBA" id="ARBA00022692"/>
    </source>
</evidence>
<protein>
    <recommendedName>
        <fullName evidence="5">Translocation and assembly module TamB C-terminal domain-containing protein</fullName>
    </recommendedName>
</protein>
<keyword evidence="3" id="KW-1133">Transmembrane helix</keyword>
<dbReference type="GO" id="GO:0009306">
    <property type="term" value="P:protein secretion"/>
    <property type="evidence" value="ECO:0007669"/>
    <property type="project" value="InterPro"/>
</dbReference>
<dbReference type="InterPro" id="IPR007452">
    <property type="entry name" value="TamB_C"/>
</dbReference>
<dbReference type="PANTHER" id="PTHR36985:SF1">
    <property type="entry name" value="TRANSLOCATION AND ASSEMBLY MODULE SUBUNIT TAMB"/>
    <property type="match status" value="1"/>
</dbReference>
<dbReference type="Pfam" id="PF04357">
    <property type="entry name" value="TamB"/>
    <property type="match status" value="1"/>
</dbReference>
<evidence type="ECO:0000256" key="3">
    <source>
        <dbReference type="ARBA" id="ARBA00022989"/>
    </source>
</evidence>
<name>A0A0M0HVS7_9VIBR</name>
<reference evidence="7" key="1">
    <citation type="submission" date="2015-08" db="EMBL/GenBank/DDBJ databases">
        <title>Vibrio galatheae sp. nov., a novel member of the Vibrionaceae family isolated from the Solomon Islands.</title>
        <authorList>
            <person name="Giubergia S."/>
            <person name="Machado H."/>
            <person name="Mateiu R.V."/>
            <person name="Gram L."/>
        </authorList>
    </citation>
    <scope>NUCLEOTIDE SEQUENCE [LARGE SCALE GENOMIC DNA]</scope>
    <source>
        <strain evidence="7">DSM 19134</strain>
    </source>
</reference>
<evidence type="ECO:0000259" key="5">
    <source>
        <dbReference type="Pfam" id="PF04357"/>
    </source>
</evidence>
<dbReference type="PANTHER" id="PTHR36985">
    <property type="entry name" value="TRANSLOCATION AND ASSEMBLY MODULE SUBUNIT TAMB"/>
    <property type="match status" value="1"/>
</dbReference>
<dbReference type="PATRIC" id="fig|171383.3.peg.3869"/>
<dbReference type="EMBL" id="LHPI01000020">
    <property type="protein sequence ID" value="KOO06174.1"/>
    <property type="molecule type" value="Genomic_DNA"/>
</dbReference>
<dbReference type="GO" id="GO:0005886">
    <property type="term" value="C:plasma membrane"/>
    <property type="evidence" value="ECO:0007669"/>
    <property type="project" value="InterPro"/>
</dbReference>
<accession>A0A0M0HVS7</accession>
<keyword evidence="7" id="KW-1185">Reference proteome</keyword>
<dbReference type="GO" id="GO:0097347">
    <property type="term" value="C:TAM protein secretion complex"/>
    <property type="evidence" value="ECO:0007669"/>
    <property type="project" value="TreeGrafter"/>
</dbReference>
<dbReference type="OrthoDB" id="5555605at2"/>
<evidence type="ECO:0000313" key="6">
    <source>
        <dbReference type="EMBL" id="KOO06174.1"/>
    </source>
</evidence>
<gene>
    <name evidence="6" type="ORF">AKJ31_18975</name>
</gene>
<sequence length="1252" mass="135239">MTRVVLKWSKWLSLSFGGILLALLLAVGFLLFTKPGLGVILWAGEKFVPQLNVASYSGALLPRFTLNQVEFVDPELGVDSKINAVTLGINSTCFTEASVCIDELAIDGLAFSLPELPPQTEAEPEQESAPLGNITTPIPVKVGRISLSNIDLNVLGNQISWESFTTALSFQGNRLQVSKTELNKIHIALAETTPSDAEPEPESTGEPSAIVLPDVVLPLQVDLARLDVRDFKLQQAMPIIVHHLGLQASAAGSNVSVPTLELDMPQVQGKLNSKVTLKQDYPLSLQLDATVKDPMAKGQKLSLSAKGSIAQLDLQAQLRALAEADLQAKLALLDRDIPFDIVLDKTKAQWPLVGEGDYFVNVDNLSGKGSLKGYSLNLVTQLSGKELPDIDLTLEGKGNLEQVELSALTLNTLGGSVNGDAMVNWKQPLNWLANLSLEHIQPGLQWPEAEGDISGTISTTGSLTQQGGWQVAVSQLDIDGILREYPLNIEGQLTASDMAGKGQFKLDTPGLVLSHGPNNVEAKGSLSEEWRMSLSLDLPELAKSVPELSGKAIGDVHLRGPMKEPKVKLALDVDAIDFQQQYKVKHITLSGDVTPLPEPKGNITLELEGGAYQDYLLNDLLLTFNGDQSQHNLTLDVDSNLVSTSLALSGSLTDKPSIKWAGQLERMLLSSQQGEWELNQATKLGFDMKSQQASVAAHCWLQADSSLCLDEDIKVGEAGEAKLSINQFNFTQIAQFLPPETELFGEANAHVWAKWSANQSPEVKLDLELPQGGVSQKLNQPLELGWDKVMLNATLVKDRLQAKWSLDVTDNGDLTGQVRIPNVLSENRLIDGQLNLSTFHLDFLSPLLGEHSELKSNISTDLAISGPILHPKVNGKFLIDSMKLQGAVSPVQIDSGELAINFAGYQADLNAALNTPDGTLQLQGDADWQSMQDWRSKLRVFADELKVEVPPMATIKVVPDMTINASPNYAKIQGDISLPWGRVVVEQLPPSATGLSKDQVILNENLEPVSEESVMPFAVETDININIGDDFKLSAFGLEGDLRGRLNVAQKDKGPFITGEVNIIDGSYRSFGQDLIIEEGKILMSGPVDQPYVQITAIRNPDNTQDDVVAGVRVSGPASEPTVAIFSEPSMPQANALSYLLRGQDIDGESGGNAMTTTLIGLSLAKSGRVVGELGEAFGVQDLQLDTAGSGDDSQVTVSGYIMPGLQVKYGIGIFDSVGEFTVRYRLMKDLYVEAVTGVSSAVDILYQFEFN</sequence>
<dbReference type="RefSeq" id="WP_053410644.1">
    <property type="nucleotide sequence ID" value="NZ_DAIPHI010000009.1"/>
</dbReference>
<feature type="domain" description="Translocation and assembly module TamB C-terminal" evidence="5">
    <location>
        <begin position="916"/>
        <end position="1251"/>
    </location>
</feature>
<dbReference type="STRING" id="171383.AKJ31_18975"/>